<accession>A0A449B536</accession>
<dbReference type="PANTHER" id="PTHR30050">
    <property type="entry name" value="CHROMOSOMAL REPLICATION INITIATOR PROTEIN DNAA"/>
    <property type="match status" value="1"/>
</dbReference>
<evidence type="ECO:0000313" key="2">
    <source>
        <dbReference type="EMBL" id="VEU75702.1"/>
    </source>
</evidence>
<keyword evidence="3" id="KW-1185">Reference proteome</keyword>
<dbReference type="RefSeq" id="WP_129647026.1">
    <property type="nucleotide sequence ID" value="NZ_LR215037.1"/>
</dbReference>
<dbReference type="Pfam" id="PF01695">
    <property type="entry name" value="IstB_IS21"/>
    <property type="match status" value="1"/>
</dbReference>
<reference evidence="2 3" key="1">
    <citation type="submission" date="2019-01" db="EMBL/GenBank/DDBJ databases">
        <authorList>
            <consortium name="Pathogen Informatics"/>
        </authorList>
    </citation>
    <scope>NUCLEOTIDE SEQUENCE [LARGE SCALE GENOMIC DNA]</scope>
    <source>
        <strain evidence="2 3">NCTC10168</strain>
    </source>
</reference>
<dbReference type="OrthoDB" id="395290at2"/>
<dbReference type="KEGG" id="mmau:NCTC10168_00634"/>
<sequence>MNNIQSKVPKNKNFSEKAVLKIKSDSRLIKIISELKITDEEIFNNLVNFINLKENLDNIKNSIFNIKVKRGKLNNLIFEKTASNNKASKNVVKQMNLILTQITDSSDEAEIKKIKTNIKERENLVEYINILLQAFNTQNKDFYKNIYISGSSKSGKTYIANAIANEFASNGFSTAIIDTKDLYNFLTNKLKNKESFNDIILALKTVKILIIDNLGFEKNNAWFKYDILKEIISYRNNNKNINIYSSPLSLEELKRFYFESENTSNKFKVESLNSEIDFNLIQFKISNN</sequence>
<dbReference type="Gene3D" id="3.40.50.300">
    <property type="entry name" value="P-loop containing nucleotide triphosphate hydrolases"/>
    <property type="match status" value="1"/>
</dbReference>
<feature type="domain" description="IstB-like ATP-binding" evidence="1">
    <location>
        <begin position="144"/>
        <end position="255"/>
    </location>
</feature>
<dbReference type="GO" id="GO:0006260">
    <property type="term" value="P:DNA replication"/>
    <property type="evidence" value="ECO:0007669"/>
    <property type="project" value="TreeGrafter"/>
</dbReference>
<dbReference type="InterPro" id="IPR027417">
    <property type="entry name" value="P-loop_NTPase"/>
</dbReference>
<dbReference type="PANTHER" id="PTHR30050:SF4">
    <property type="entry name" value="ATP-BINDING PROTEIN RV3427C IN INSERTION SEQUENCE-RELATED"/>
    <property type="match status" value="1"/>
</dbReference>
<evidence type="ECO:0000313" key="3">
    <source>
        <dbReference type="Proteomes" id="UP000290243"/>
    </source>
</evidence>
<organism evidence="2 3">
    <name type="scientific">Mycoplasmopsis maculosa</name>
    <dbReference type="NCBI Taxonomy" id="114885"/>
    <lineage>
        <taxon>Bacteria</taxon>
        <taxon>Bacillati</taxon>
        <taxon>Mycoplasmatota</taxon>
        <taxon>Mycoplasmoidales</taxon>
        <taxon>Metamycoplasmataceae</taxon>
        <taxon>Mycoplasmopsis</taxon>
    </lineage>
</organism>
<evidence type="ECO:0000259" key="1">
    <source>
        <dbReference type="Pfam" id="PF01695"/>
    </source>
</evidence>
<proteinExistence type="predicted"/>
<dbReference type="GO" id="GO:0005524">
    <property type="term" value="F:ATP binding"/>
    <property type="evidence" value="ECO:0007669"/>
    <property type="project" value="InterPro"/>
</dbReference>
<gene>
    <name evidence="2" type="primary">dnaI</name>
    <name evidence="2" type="ORF">NCTC10168_00634</name>
</gene>
<dbReference type="InterPro" id="IPR002611">
    <property type="entry name" value="IstB_ATP-bd"/>
</dbReference>
<dbReference type="AlphaFoldDB" id="A0A449B536"/>
<protein>
    <submittedName>
        <fullName evidence="2">Primosomal protein DnaI</fullName>
    </submittedName>
</protein>
<name>A0A449B536_9BACT</name>
<dbReference type="SUPFAM" id="SSF52540">
    <property type="entry name" value="P-loop containing nucleoside triphosphate hydrolases"/>
    <property type="match status" value="1"/>
</dbReference>
<dbReference type="Proteomes" id="UP000290243">
    <property type="component" value="Chromosome"/>
</dbReference>
<dbReference type="EMBL" id="LR215037">
    <property type="protein sequence ID" value="VEU75702.1"/>
    <property type="molecule type" value="Genomic_DNA"/>
</dbReference>